<evidence type="ECO:0000259" key="3">
    <source>
        <dbReference type="Pfam" id="PF01551"/>
    </source>
</evidence>
<keyword evidence="2" id="KW-1133">Transmembrane helix</keyword>
<dbReference type="InterPro" id="IPR016047">
    <property type="entry name" value="M23ase_b-sheet_dom"/>
</dbReference>
<feature type="transmembrane region" description="Helical" evidence="2">
    <location>
        <begin position="20"/>
        <end position="46"/>
    </location>
</feature>
<keyword evidence="1" id="KW-0175">Coiled coil</keyword>
<dbReference type="Gene3D" id="2.70.70.10">
    <property type="entry name" value="Glucose Permease (Domain IIA)"/>
    <property type="match status" value="1"/>
</dbReference>
<keyword evidence="2" id="KW-0812">Transmembrane</keyword>
<evidence type="ECO:0000256" key="2">
    <source>
        <dbReference type="SAM" id="Phobius"/>
    </source>
</evidence>
<sequence length="312" mass="35184">MKKFFYYSNKNLKFVEIKNFKAKTVTFVIVSSIILSSLLFGSYYLLFTLLNSKDKAQLEQENILLKEQIKNLSAKYASIKDELEYLSEVSSNLRKFTNLTPLTSENIPGTGGNIFGEEISMLISKDKDISSSLKTIETLTSKFELEKKEYERITERLKENSAFYESLPAIIPTTGGYSIEGFGMRLHPILKVMKMHEGLDILTDVGSPVFAPGNGKVTYVGPRGGYGLTIEIEHGFGYKTVYAHLAKSLVKEGQNVKRGDRIALTGNSGLSTGPHLHYEVHYNGVPQDPINYFYEDFNYFESKKLSKRVGEK</sequence>
<dbReference type="PANTHER" id="PTHR21666">
    <property type="entry name" value="PEPTIDASE-RELATED"/>
    <property type="match status" value="1"/>
</dbReference>
<evidence type="ECO:0000313" key="4">
    <source>
        <dbReference type="EMBL" id="HGT47035.1"/>
    </source>
</evidence>
<dbReference type="InterPro" id="IPR011055">
    <property type="entry name" value="Dup_hybrid_motif"/>
</dbReference>
<dbReference type="Pfam" id="PF01551">
    <property type="entry name" value="Peptidase_M23"/>
    <property type="match status" value="1"/>
</dbReference>
<gene>
    <name evidence="4" type="ORF">ENS56_03275</name>
</gene>
<dbReference type="AlphaFoldDB" id="A0A832G6E9"/>
<name>A0A832G6E9_9BACT</name>
<protein>
    <submittedName>
        <fullName evidence="4">M23 family metallopeptidase</fullName>
    </submittedName>
</protein>
<reference evidence="4" key="1">
    <citation type="journal article" date="2020" name="mSystems">
        <title>Genome- and Community-Level Interaction Insights into Carbon Utilization and Element Cycling Functions of Hydrothermarchaeota in Hydrothermal Sediment.</title>
        <authorList>
            <person name="Zhou Z."/>
            <person name="Liu Y."/>
            <person name="Xu W."/>
            <person name="Pan J."/>
            <person name="Luo Z.H."/>
            <person name="Li M."/>
        </authorList>
    </citation>
    <scope>NUCLEOTIDE SEQUENCE [LARGE SCALE GENOMIC DNA]</scope>
    <source>
        <strain evidence="4">SpSt-500</strain>
    </source>
</reference>
<feature type="coiled-coil region" evidence="1">
    <location>
        <begin position="55"/>
        <end position="89"/>
    </location>
</feature>
<dbReference type="EMBL" id="DSVI01000004">
    <property type="protein sequence ID" value="HGT47035.1"/>
    <property type="molecule type" value="Genomic_DNA"/>
</dbReference>
<dbReference type="SUPFAM" id="SSF51261">
    <property type="entry name" value="Duplicated hybrid motif"/>
    <property type="match status" value="1"/>
</dbReference>
<accession>A0A832G6E9</accession>
<dbReference type="FunFam" id="2.70.70.10:FF:000006">
    <property type="entry name" value="M23 family peptidase"/>
    <property type="match status" value="1"/>
</dbReference>
<dbReference type="PANTHER" id="PTHR21666:SF270">
    <property type="entry name" value="MUREIN HYDROLASE ACTIVATOR ENVC"/>
    <property type="match status" value="1"/>
</dbReference>
<feature type="domain" description="M23ase beta-sheet core" evidence="3">
    <location>
        <begin position="194"/>
        <end position="289"/>
    </location>
</feature>
<dbReference type="CDD" id="cd12797">
    <property type="entry name" value="M23_peptidase"/>
    <property type="match status" value="1"/>
</dbReference>
<comment type="caution">
    <text evidence="4">The sequence shown here is derived from an EMBL/GenBank/DDBJ whole genome shotgun (WGS) entry which is preliminary data.</text>
</comment>
<dbReference type="InterPro" id="IPR050570">
    <property type="entry name" value="Cell_wall_metabolism_enzyme"/>
</dbReference>
<evidence type="ECO:0000256" key="1">
    <source>
        <dbReference type="SAM" id="Coils"/>
    </source>
</evidence>
<keyword evidence="2" id="KW-0472">Membrane</keyword>
<organism evidence="4">
    <name type="scientific">Ignavibacterium album</name>
    <dbReference type="NCBI Taxonomy" id="591197"/>
    <lineage>
        <taxon>Bacteria</taxon>
        <taxon>Pseudomonadati</taxon>
        <taxon>Ignavibacteriota</taxon>
        <taxon>Ignavibacteria</taxon>
        <taxon>Ignavibacteriales</taxon>
        <taxon>Ignavibacteriaceae</taxon>
        <taxon>Ignavibacterium</taxon>
    </lineage>
</organism>
<dbReference type="GO" id="GO:0004222">
    <property type="term" value="F:metalloendopeptidase activity"/>
    <property type="evidence" value="ECO:0007669"/>
    <property type="project" value="TreeGrafter"/>
</dbReference>
<proteinExistence type="predicted"/>